<keyword evidence="3" id="KW-1185">Reference proteome</keyword>
<dbReference type="AlphaFoldDB" id="A0A1D7VTI7"/>
<feature type="transmembrane region" description="Helical" evidence="1">
    <location>
        <begin position="42"/>
        <end position="62"/>
    </location>
</feature>
<dbReference type="KEGG" id="slc:SL103_30540"/>
<reference evidence="2 3" key="1">
    <citation type="submission" date="2016-09" db="EMBL/GenBank/DDBJ databases">
        <title>Complete genome sequencing of Streptomyces lydicus 103 and metabolic pathways analysis of antibiotic biosynthesis.</title>
        <authorList>
            <person name="Jia N."/>
            <person name="Ding M.-Z."/>
            <person name="Gao F."/>
            <person name="Yuan Y.-J."/>
        </authorList>
    </citation>
    <scope>NUCLEOTIDE SEQUENCE [LARGE SCALE GENOMIC DNA]</scope>
    <source>
        <strain evidence="2 3">103</strain>
    </source>
</reference>
<keyword evidence="1" id="KW-1133">Transmembrane helix</keyword>
<feature type="transmembrane region" description="Helical" evidence="1">
    <location>
        <begin position="18"/>
        <end position="36"/>
    </location>
</feature>
<accession>A0A1D7VTI7</accession>
<evidence type="ECO:0000313" key="2">
    <source>
        <dbReference type="EMBL" id="AOP50014.1"/>
    </source>
</evidence>
<evidence type="ECO:0000313" key="3">
    <source>
        <dbReference type="Proteomes" id="UP000094094"/>
    </source>
</evidence>
<protein>
    <submittedName>
        <fullName evidence="2">Uncharacterized protein</fullName>
    </submittedName>
</protein>
<organism evidence="2 3">
    <name type="scientific">Streptomyces lydicus</name>
    <dbReference type="NCBI Taxonomy" id="47763"/>
    <lineage>
        <taxon>Bacteria</taxon>
        <taxon>Bacillati</taxon>
        <taxon>Actinomycetota</taxon>
        <taxon>Actinomycetes</taxon>
        <taxon>Kitasatosporales</taxon>
        <taxon>Streptomycetaceae</taxon>
        <taxon>Streptomyces</taxon>
    </lineage>
</organism>
<dbReference type="Proteomes" id="UP000094094">
    <property type="component" value="Chromosome"/>
</dbReference>
<gene>
    <name evidence="2" type="ORF">SL103_30540</name>
</gene>
<keyword evidence="1" id="KW-0812">Transmembrane</keyword>
<sequence>MRQELRKAPDPVARRNQIFGLLVLGIVAGATAVSNYRSGGSYIAPALAAPVFFAGAATLRWYTRRVHRERQSPPDSGRQKW</sequence>
<dbReference type="EMBL" id="CP017157">
    <property type="protein sequence ID" value="AOP50014.1"/>
    <property type="molecule type" value="Genomic_DNA"/>
</dbReference>
<evidence type="ECO:0000256" key="1">
    <source>
        <dbReference type="SAM" id="Phobius"/>
    </source>
</evidence>
<keyword evidence="1" id="KW-0472">Membrane</keyword>
<name>A0A1D7VTI7_9ACTN</name>
<proteinExistence type="predicted"/>